<dbReference type="EMBL" id="KZ857384">
    <property type="protein sequence ID" value="RDX54781.1"/>
    <property type="molecule type" value="Genomic_DNA"/>
</dbReference>
<evidence type="ECO:0000313" key="2">
    <source>
        <dbReference type="Proteomes" id="UP000256964"/>
    </source>
</evidence>
<proteinExistence type="predicted"/>
<name>A0A371DQH7_9APHY</name>
<dbReference type="Proteomes" id="UP000256964">
    <property type="component" value="Unassembled WGS sequence"/>
</dbReference>
<accession>A0A371DQH7</accession>
<dbReference type="AlphaFoldDB" id="A0A371DQH7"/>
<dbReference type="OrthoDB" id="2867106at2759"/>
<evidence type="ECO:0000313" key="1">
    <source>
        <dbReference type="EMBL" id="RDX54781.1"/>
    </source>
</evidence>
<keyword evidence="2" id="KW-1185">Reference proteome</keyword>
<reference evidence="1 2" key="1">
    <citation type="journal article" date="2018" name="Biotechnol. Biofuels">
        <title>Integrative visual omics of the white-rot fungus Polyporus brumalis exposes the biotechnological potential of its oxidative enzymes for delignifying raw plant biomass.</title>
        <authorList>
            <person name="Miyauchi S."/>
            <person name="Rancon A."/>
            <person name="Drula E."/>
            <person name="Hage H."/>
            <person name="Chaduli D."/>
            <person name="Favel A."/>
            <person name="Grisel S."/>
            <person name="Henrissat B."/>
            <person name="Herpoel-Gimbert I."/>
            <person name="Ruiz-Duenas F.J."/>
            <person name="Chevret D."/>
            <person name="Hainaut M."/>
            <person name="Lin J."/>
            <person name="Wang M."/>
            <person name="Pangilinan J."/>
            <person name="Lipzen A."/>
            <person name="Lesage-Meessen L."/>
            <person name="Navarro D."/>
            <person name="Riley R."/>
            <person name="Grigoriev I.V."/>
            <person name="Zhou S."/>
            <person name="Raouche S."/>
            <person name="Rosso M.N."/>
        </authorList>
    </citation>
    <scope>NUCLEOTIDE SEQUENCE [LARGE SCALE GENOMIC DNA]</scope>
    <source>
        <strain evidence="1 2">BRFM 1820</strain>
    </source>
</reference>
<sequence>MAEGLVGGLLIHAVDFKTSPKGSFSLVDSAGSFDLGPFDVFDIIDLPDSVTAGAKEDMRVRVHQGAPRL</sequence>
<organism evidence="1 2">
    <name type="scientific">Lentinus brumalis</name>
    <dbReference type="NCBI Taxonomy" id="2498619"/>
    <lineage>
        <taxon>Eukaryota</taxon>
        <taxon>Fungi</taxon>
        <taxon>Dikarya</taxon>
        <taxon>Basidiomycota</taxon>
        <taxon>Agaricomycotina</taxon>
        <taxon>Agaricomycetes</taxon>
        <taxon>Polyporales</taxon>
        <taxon>Polyporaceae</taxon>
        <taxon>Lentinus</taxon>
    </lineage>
</organism>
<gene>
    <name evidence="1" type="ORF">OH76DRAFT_1552755</name>
</gene>
<protein>
    <submittedName>
        <fullName evidence="1">Uncharacterized protein</fullName>
    </submittedName>
</protein>